<keyword evidence="2" id="KW-1185">Reference proteome</keyword>
<organism evidence="1 2">
    <name type="scientific">Amycolatopsis ultiminotia</name>
    <dbReference type="NCBI Taxonomy" id="543629"/>
    <lineage>
        <taxon>Bacteria</taxon>
        <taxon>Bacillati</taxon>
        <taxon>Actinomycetota</taxon>
        <taxon>Actinomycetes</taxon>
        <taxon>Pseudonocardiales</taxon>
        <taxon>Pseudonocardiaceae</taxon>
        <taxon>Amycolatopsis</taxon>
    </lineage>
</organism>
<accession>A0ABP6XZ66</accession>
<evidence type="ECO:0000313" key="1">
    <source>
        <dbReference type="EMBL" id="GAA3574707.1"/>
    </source>
</evidence>
<comment type="caution">
    <text evidence="1">The sequence shown here is derived from an EMBL/GenBank/DDBJ whole genome shotgun (WGS) entry which is preliminary data.</text>
</comment>
<evidence type="ECO:0000313" key="2">
    <source>
        <dbReference type="Proteomes" id="UP001500689"/>
    </source>
</evidence>
<dbReference type="Proteomes" id="UP001500689">
    <property type="component" value="Unassembled WGS sequence"/>
</dbReference>
<sequence>MGSACGPVRVSRAPSQVGDGLRDLVRALASAGMACTTGASAGLTTAMSAAEAPGCFGTSPVSYDIAAVRPVLIARSDT</sequence>
<gene>
    <name evidence="1" type="ORF">GCM10022222_69060</name>
</gene>
<proteinExistence type="predicted"/>
<reference evidence="2" key="1">
    <citation type="journal article" date="2019" name="Int. J. Syst. Evol. Microbiol.">
        <title>The Global Catalogue of Microorganisms (GCM) 10K type strain sequencing project: providing services to taxonomists for standard genome sequencing and annotation.</title>
        <authorList>
            <consortium name="The Broad Institute Genomics Platform"/>
            <consortium name="The Broad Institute Genome Sequencing Center for Infectious Disease"/>
            <person name="Wu L."/>
            <person name="Ma J."/>
        </authorList>
    </citation>
    <scope>NUCLEOTIDE SEQUENCE [LARGE SCALE GENOMIC DNA]</scope>
    <source>
        <strain evidence="2">JCM 16898</strain>
    </source>
</reference>
<protein>
    <submittedName>
        <fullName evidence="1">Uncharacterized protein</fullName>
    </submittedName>
</protein>
<dbReference type="EMBL" id="BAAAZN010000019">
    <property type="protein sequence ID" value="GAA3574707.1"/>
    <property type="molecule type" value="Genomic_DNA"/>
</dbReference>
<name>A0ABP6XZ66_9PSEU</name>